<accession>A0A3B1A2X2</accession>
<dbReference type="PANTHER" id="PTHR30534">
    <property type="entry name" value="FLAGELLAR MOTOR SWITCH PROTEIN FLIG"/>
    <property type="match status" value="1"/>
</dbReference>
<dbReference type="InterPro" id="IPR023087">
    <property type="entry name" value="Flg_Motor_Flig_C"/>
</dbReference>
<dbReference type="GO" id="GO:0071973">
    <property type="term" value="P:bacterial-type flagellum-dependent cell motility"/>
    <property type="evidence" value="ECO:0007669"/>
    <property type="project" value="InterPro"/>
</dbReference>
<comment type="subcellular location">
    <subcellularLocation>
        <location evidence="1">Bacterial flagellum basal body</location>
    </subcellularLocation>
    <subcellularLocation>
        <location evidence="2">Cell membrane</location>
        <topology evidence="2">Peripheral membrane protein</topology>
        <orientation evidence="2">Cytoplasmic side</orientation>
    </subcellularLocation>
</comment>
<evidence type="ECO:0000256" key="3">
    <source>
        <dbReference type="ARBA" id="ARBA00010299"/>
    </source>
</evidence>
<dbReference type="PANTHER" id="PTHR30534:SF0">
    <property type="entry name" value="FLAGELLAR MOTOR SWITCH PROTEIN FLIG"/>
    <property type="match status" value="1"/>
</dbReference>
<evidence type="ECO:0000256" key="4">
    <source>
        <dbReference type="ARBA" id="ARBA00021870"/>
    </source>
</evidence>
<evidence type="ECO:0000259" key="12">
    <source>
        <dbReference type="Pfam" id="PF14842"/>
    </source>
</evidence>
<evidence type="ECO:0000259" key="10">
    <source>
        <dbReference type="Pfam" id="PF01706"/>
    </source>
</evidence>
<evidence type="ECO:0000259" key="11">
    <source>
        <dbReference type="Pfam" id="PF14841"/>
    </source>
</evidence>
<dbReference type="PRINTS" id="PR00954">
    <property type="entry name" value="FLGMOTORFLIG"/>
</dbReference>
<evidence type="ECO:0000256" key="5">
    <source>
        <dbReference type="ARBA" id="ARBA00022475"/>
    </source>
</evidence>
<dbReference type="PIRSF" id="PIRSF003161">
    <property type="entry name" value="FliG"/>
    <property type="match status" value="1"/>
</dbReference>
<name>A0A3B1A2X2_9ZZZZ</name>
<keyword evidence="13" id="KW-0966">Cell projection</keyword>
<dbReference type="InterPro" id="IPR000090">
    <property type="entry name" value="Flg_Motor_Flig"/>
</dbReference>
<keyword evidence="13" id="KW-0282">Flagellum</keyword>
<dbReference type="GO" id="GO:0009425">
    <property type="term" value="C:bacterial-type flagellum basal body"/>
    <property type="evidence" value="ECO:0007669"/>
    <property type="project" value="UniProtKB-SubCell"/>
</dbReference>
<feature type="domain" description="Flagellar motor switch protein FliG N-terminal" evidence="12">
    <location>
        <begin position="8"/>
        <end position="108"/>
    </location>
</feature>
<dbReference type="EMBL" id="UOFS01000014">
    <property type="protein sequence ID" value="VAW94082.1"/>
    <property type="molecule type" value="Genomic_DNA"/>
</dbReference>
<protein>
    <recommendedName>
        <fullName evidence="4">Flagellar motor switch protein FliG</fullName>
    </recommendedName>
</protein>
<dbReference type="Pfam" id="PF14842">
    <property type="entry name" value="FliG_N"/>
    <property type="match status" value="1"/>
</dbReference>
<gene>
    <name evidence="13" type="ORF">MNBD_GAMMA22-2136</name>
</gene>
<keyword evidence="7" id="KW-0283">Flagellar rotation</keyword>
<keyword evidence="5" id="KW-1003">Cell membrane</keyword>
<keyword evidence="6" id="KW-0145">Chemotaxis</keyword>
<dbReference type="SUPFAM" id="SSF48029">
    <property type="entry name" value="FliG"/>
    <property type="match status" value="2"/>
</dbReference>
<evidence type="ECO:0000256" key="8">
    <source>
        <dbReference type="ARBA" id="ARBA00023136"/>
    </source>
</evidence>
<evidence type="ECO:0000256" key="7">
    <source>
        <dbReference type="ARBA" id="ARBA00022779"/>
    </source>
</evidence>
<dbReference type="InterPro" id="IPR032779">
    <property type="entry name" value="FliG_M"/>
</dbReference>
<evidence type="ECO:0000256" key="2">
    <source>
        <dbReference type="ARBA" id="ARBA00004413"/>
    </source>
</evidence>
<dbReference type="Pfam" id="PF01706">
    <property type="entry name" value="FliG_C"/>
    <property type="match status" value="1"/>
</dbReference>
<dbReference type="GO" id="GO:0005886">
    <property type="term" value="C:plasma membrane"/>
    <property type="evidence" value="ECO:0007669"/>
    <property type="project" value="UniProtKB-SubCell"/>
</dbReference>
<dbReference type="InterPro" id="IPR028263">
    <property type="entry name" value="FliG_N"/>
</dbReference>
<evidence type="ECO:0000313" key="13">
    <source>
        <dbReference type="EMBL" id="VAW94082.1"/>
    </source>
</evidence>
<comment type="similarity">
    <text evidence="3">Belongs to the FliG family.</text>
</comment>
<feature type="domain" description="Flagellar motor switch protein FliG middle" evidence="11">
    <location>
        <begin position="118"/>
        <end position="190"/>
    </location>
</feature>
<keyword evidence="8" id="KW-0472">Membrane</keyword>
<evidence type="ECO:0000256" key="1">
    <source>
        <dbReference type="ARBA" id="ARBA00004117"/>
    </source>
</evidence>
<dbReference type="GO" id="GO:0003774">
    <property type="term" value="F:cytoskeletal motor activity"/>
    <property type="evidence" value="ECO:0007669"/>
    <property type="project" value="InterPro"/>
</dbReference>
<organism evidence="13">
    <name type="scientific">hydrothermal vent metagenome</name>
    <dbReference type="NCBI Taxonomy" id="652676"/>
    <lineage>
        <taxon>unclassified sequences</taxon>
        <taxon>metagenomes</taxon>
        <taxon>ecological metagenomes</taxon>
    </lineage>
</organism>
<keyword evidence="9" id="KW-0975">Bacterial flagellum</keyword>
<dbReference type="InterPro" id="IPR011002">
    <property type="entry name" value="FliG_a-hlx"/>
</dbReference>
<keyword evidence="13" id="KW-0969">Cilium</keyword>
<feature type="domain" description="Flagellar motor switch protein FliG C-terminal" evidence="10">
    <location>
        <begin position="222"/>
        <end position="328"/>
    </location>
</feature>
<dbReference type="NCBIfam" id="TIGR00207">
    <property type="entry name" value="fliG"/>
    <property type="match status" value="1"/>
</dbReference>
<reference evidence="13" key="1">
    <citation type="submission" date="2018-06" db="EMBL/GenBank/DDBJ databases">
        <authorList>
            <person name="Zhirakovskaya E."/>
        </authorList>
    </citation>
    <scope>NUCLEOTIDE SEQUENCE</scope>
</reference>
<evidence type="ECO:0000256" key="6">
    <source>
        <dbReference type="ARBA" id="ARBA00022500"/>
    </source>
</evidence>
<dbReference type="FunFam" id="1.10.220.30:FF:000001">
    <property type="entry name" value="Flagellar motor switch protein FliG"/>
    <property type="match status" value="1"/>
</dbReference>
<evidence type="ECO:0000256" key="9">
    <source>
        <dbReference type="ARBA" id="ARBA00023143"/>
    </source>
</evidence>
<proteinExistence type="inferred from homology"/>
<sequence>MADDSKSFSGVERSAILLMSLGENEAAEVLKHMSPKEVQKLGEAMTSLKNIEKEDVSGALSEFCDELGSQTSLGIGSEDYLKKVLVGALGEDKANNVIDRILLGRHSKGLEALKWMDPRAVAEVIRLEHPQIISIVLSYLDSDQAADVLSALPENTRADILMRIASLDGIQPNAIHELDDILEKQFSGNTDNVKSAGVGGLKTAANILNLMDSSIEGTIMDKVRDTDGELSESIEELMFVFENLVDVDDRGIQSLLREISSENLVFALKGADAGVKDKILKNMSKRAAEMLVDDLETKGPVKLSEVETAQKEILSIARRMSESGEISLGGGAGEEYV</sequence>
<dbReference type="GO" id="GO:0006935">
    <property type="term" value="P:chemotaxis"/>
    <property type="evidence" value="ECO:0007669"/>
    <property type="project" value="UniProtKB-KW"/>
</dbReference>
<dbReference type="Pfam" id="PF14841">
    <property type="entry name" value="FliG_M"/>
    <property type="match status" value="1"/>
</dbReference>
<dbReference type="Gene3D" id="1.10.220.30">
    <property type="match status" value="3"/>
</dbReference>
<dbReference type="AlphaFoldDB" id="A0A3B1A2X2"/>